<dbReference type="InterPro" id="IPR036890">
    <property type="entry name" value="HATPase_C_sf"/>
</dbReference>
<dbReference type="PROSITE" id="PS50110">
    <property type="entry name" value="RESPONSE_REGULATORY"/>
    <property type="match status" value="1"/>
</dbReference>
<proteinExistence type="predicted"/>
<feature type="domain" description="PAC" evidence="14">
    <location>
        <begin position="213"/>
        <end position="265"/>
    </location>
</feature>
<dbReference type="CDD" id="cd00130">
    <property type="entry name" value="PAS"/>
    <property type="match status" value="4"/>
</dbReference>
<dbReference type="InterPro" id="IPR003661">
    <property type="entry name" value="HisK_dim/P_dom"/>
</dbReference>
<evidence type="ECO:0000259" key="13">
    <source>
        <dbReference type="PROSITE" id="PS50112"/>
    </source>
</evidence>
<comment type="catalytic activity">
    <reaction evidence="1">
        <text>ATP + protein L-histidine = ADP + protein N-phospho-L-histidine.</text>
        <dbReference type="EC" id="2.7.13.3"/>
    </reaction>
</comment>
<dbReference type="InterPro" id="IPR000014">
    <property type="entry name" value="PAS"/>
</dbReference>
<keyword evidence="3 9" id="KW-0597">Phosphoprotein</keyword>
<evidence type="ECO:0000313" key="16">
    <source>
        <dbReference type="Proteomes" id="UP000606653"/>
    </source>
</evidence>
<keyword evidence="5" id="KW-0547">Nucleotide-binding</keyword>
<protein>
    <recommendedName>
        <fullName evidence="2">histidine kinase</fullName>
        <ecNumber evidence="2">2.7.13.3</ecNumber>
    </recommendedName>
</protein>
<evidence type="ECO:0000256" key="10">
    <source>
        <dbReference type="SAM" id="Coils"/>
    </source>
</evidence>
<feature type="domain" description="PAC" evidence="14">
    <location>
        <begin position="598"/>
        <end position="649"/>
    </location>
</feature>
<accession>A0ABQ2LD49</accession>
<dbReference type="CDD" id="cd00082">
    <property type="entry name" value="HisKA"/>
    <property type="match status" value="1"/>
</dbReference>
<dbReference type="Pfam" id="PF00512">
    <property type="entry name" value="HisKA"/>
    <property type="match status" value="1"/>
</dbReference>
<dbReference type="CDD" id="cd17546">
    <property type="entry name" value="REC_hyHK_CKI1_RcsC-like"/>
    <property type="match status" value="1"/>
</dbReference>
<dbReference type="InterPro" id="IPR000700">
    <property type="entry name" value="PAS-assoc_C"/>
</dbReference>
<dbReference type="InterPro" id="IPR036097">
    <property type="entry name" value="HisK_dim/P_sf"/>
</dbReference>
<dbReference type="SUPFAM" id="SSF55785">
    <property type="entry name" value="PYP-like sensor domain (PAS domain)"/>
    <property type="match status" value="5"/>
</dbReference>
<dbReference type="Gene3D" id="3.40.50.2300">
    <property type="match status" value="1"/>
</dbReference>
<dbReference type="InterPro" id="IPR011006">
    <property type="entry name" value="CheY-like_superfamily"/>
</dbReference>
<evidence type="ECO:0000256" key="3">
    <source>
        <dbReference type="ARBA" id="ARBA00022553"/>
    </source>
</evidence>
<dbReference type="Pfam" id="PF08448">
    <property type="entry name" value="PAS_4"/>
    <property type="match status" value="2"/>
</dbReference>
<dbReference type="InterPro" id="IPR013655">
    <property type="entry name" value="PAS_fold_3"/>
</dbReference>
<dbReference type="Proteomes" id="UP000606653">
    <property type="component" value="Unassembled WGS sequence"/>
</dbReference>
<feature type="domain" description="Response regulatory" evidence="12">
    <location>
        <begin position="914"/>
        <end position="1031"/>
    </location>
</feature>
<dbReference type="NCBIfam" id="TIGR00229">
    <property type="entry name" value="sensory_box"/>
    <property type="match status" value="4"/>
</dbReference>
<keyword evidence="7" id="KW-0067">ATP-binding</keyword>
<feature type="domain" description="Histidine kinase" evidence="11">
    <location>
        <begin position="663"/>
        <end position="885"/>
    </location>
</feature>
<dbReference type="SMART" id="SM00387">
    <property type="entry name" value="HATPase_c"/>
    <property type="match status" value="1"/>
</dbReference>
<evidence type="ECO:0000313" key="15">
    <source>
        <dbReference type="EMBL" id="GGO08970.1"/>
    </source>
</evidence>
<feature type="domain" description="PAS" evidence="13">
    <location>
        <begin position="285"/>
        <end position="338"/>
    </location>
</feature>
<dbReference type="CDD" id="cd16922">
    <property type="entry name" value="HATPase_EvgS-ArcB-TorS-like"/>
    <property type="match status" value="1"/>
</dbReference>
<dbReference type="SUPFAM" id="SSF52172">
    <property type="entry name" value="CheY-like"/>
    <property type="match status" value="1"/>
</dbReference>
<keyword evidence="4" id="KW-0808">Transferase</keyword>
<dbReference type="EMBL" id="BMLN01000017">
    <property type="protein sequence ID" value="GGO08970.1"/>
    <property type="molecule type" value="Genomic_DNA"/>
</dbReference>
<dbReference type="InterPro" id="IPR004358">
    <property type="entry name" value="Sig_transdc_His_kin-like_C"/>
</dbReference>
<dbReference type="InterPro" id="IPR035965">
    <property type="entry name" value="PAS-like_dom_sf"/>
</dbReference>
<evidence type="ECO:0000256" key="9">
    <source>
        <dbReference type="PROSITE-ProRule" id="PRU00169"/>
    </source>
</evidence>
<dbReference type="SMART" id="SM00388">
    <property type="entry name" value="HisKA"/>
    <property type="match status" value="1"/>
</dbReference>
<evidence type="ECO:0000259" key="14">
    <source>
        <dbReference type="PROSITE" id="PS50113"/>
    </source>
</evidence>
<dbReference type="SMART" id="SM00086">
    <property type="entry name" value="PAC"/>
    <property type="match status" value="5"/>
</dbReference>
<evidence type="ECO:0000259" key="11">
    <source>
        <dbReference type="PROSITE" id="PS50109"/>
    </source>
</evidence>
<evidence type="ECO:0000256" key="8">
    <source>
        <dbReference type="ARBA" id="ARBA00023012"/>
    </source>
</evidence>
<keyword evidence="6" id="KW-0418">Kinase</keyword>
<evidence type="ECO:0000256" key="1">
    <source>
        <dbReference type="ARBA" id="ARBA00000085"/>
    </source>
</evidence>
<dbReference type="SMART" id="SM00091">
    <property type="entry name" value="PAS"/>
    <property type="match status" value="4"/>
</dbReference>
<dbReference type="Gene3D" id="2.10.70.100">
    <property type="match status" value="1"/>
</dbReference>
<comment type="caution">
    <text evidence="15">The sequence shown here is derived from an EMBL/GenBank/DDBJ whole genome shotgun (WGS) entry which is preliminary data.</text>
</comment>
<dbReference type="PROSITE" id="PS50113">
    <property type="entry name" value="PAC"/>
    <property type="match status" value="5"/>
</dbReference>
<feature type="domain" description="PAS" evidence="13">
    <location>
        <begin position="526"/>
        <end position="563"/>
    </location>
</feature>
<feature type="domain" description="PAC" evidence="14">
    <location>
        <begin position="467"/>
        <end position="518"/>
    </location>
</feature>
<keyword evidence="8" id="KW-0902">Two-component regulatory system</keyword>
<feature type="domain" description="PAC" evidence="14">
    <location>
        <begin position="87"/>
        <end position="138"/>
    </location>
</feature>
<dbReference type="EC" id="2.7.13.3" evidence="2"/>
<feature type="domain" description="PAC" evidence="14">
    <location>
        <begin position="341"/>
        <end position="394"/>
    </location>
</feature>
<dbReference type="PROSITE" id="PS50112">
    <property type="entry name" value="PAS"/>
    <property type="match status" value="4"/>
</dbReference>
<dbReference type="SUPFAM" id="SSF55874">
    <property type="entry name" value="ATPase domain of HSP90 chaperone/DNA topoisomerase II/histidine kinase"/>
    <property type="match status" value="1"/>
</dbReference>
<dbReference type="InterPro" id="IPR005467">
    <property type="entry name" value="His_kinase_dom"/>
</dbReference>
<dbReference type="InterPro" id="IPR013656">
    <property type="entry name" value="PAS_4"/>
</dbReference>
<dbReference type="InterPro" id="IPR001610">
    <property type="entry name" value="PAC"/>
</dbReference>
<organism evidence="15 16">
    <name type="scientific">Saccharibacillus kuerlensis</name>
    <dbReference type="NCBI Taxonomy" id="459527"/>
    <lineage>
        <taxon>Bacteria</taxon>
        <taxon>Bacillati</taxon>
        <taxon>Bacillota</taxon>
        <taxon>Bacilli</taxon>
        <taxon>Bacillales</taxon>
        <taxon>Paenibacillaceae</taxon>
        <taxon>Saccharibacillus</taxon>
    </lineage>
</organism>
<dbReference type="Pfam" id="PF13426">
    <property type="entry name" value="PAS_9"/>
    <property type="match status" value="1"/>
</dbReference>
<name>A0ABQ2LD49_9BACL</name>
<keyword evidence="10" id="KW-0175">Coiled coil</keyword>
<evidence type="ECO:0000256" key="2">
    <source>
        <dbReference type="ARBA" id="ARBA00012438"/>
    </source>
</evidence>
<evidence type="ECO:0000259" key="12">
    <source>
        <dbReference type="PROSITE" id="PS50110"/>
    </source>
</evidence>
<dbReference type="Gene3D" id="1.10.287.130">
    <property type="match status" value="1"/>
</dbReference>
<dbReference type="InterPro" id="IPR003594">
    <property type="entry name" value="HATPase_dom"/>
</dbReference>
<dbReference type="SUPFAM" id="SSF47384">
    <property type="entry name" value="Homodimeric domain of signal transducing histidine kinase"/>
    <property type="match status" value="1"/>
</dbReference>
<feature type="domain" description="PAS" evidence="13">
    <location>
        <begin position="15"/>
        <end position="57"/>
    </location>
</feature>
<feature type="modified residue" description="4-aspartylphosphate" evidence="9">
    <location>
        <position position="963"/>
    </location>
</feature>
<dbReference type="Gene3D" id="3.30.565.10">
    <property type="entry name" value="Histidine kinase-like ATPase, C-terminal domain"/>
    <property type="match status" value="1"/>
</dbReference>
<evidence type="ECO:0000256" key="6">
    <source>
        <dbReference type="ARBA" id="ARBA00022777"/>
    </source>
</evidence>
<reference evidence="16" key="1">
    <citation type="journal article" date="2019" name="Int. J. Syst. Evol. Microbiol.">
        <title>The Global Catalogue of Microorganisms (GCM) 10K type strain sequencing project: providing services to taxonomists for standard genome sequencing and annotation.</title>
        <authorList>
            <consortium name="The Broad Institute Genomics Platform"/>
            <consortium name="The Broad Institute Genome Sequencing Center for Infectious Disease"/>
            <person name="Wu L."/>
            <person name="Ma J."/>
        </authorList>
    </citation>
    <scope>NUCLEOTIDE SEQUENCE [LARGE SCALE GENOMIC DNA]</scope>
    <source>
        <strain evidence="16">CGMCC 1.6964</strain>
    </source>
</reference>
<gene>
    <name evidence="15" type="ORF">GCM10010969_38950</name>
</gene>
<dbReference type="SMART" id="SM00448">
    <property type="entry name" value="REC"/>
    <property type="match status" value="1"/>
</dbReference>
<feature type="coiled-coil region" evidence="10">
    <location>
        <begin position="378"/>
        <end position="405"/>
    </location>
</feature>
<dbReference type="PROSITE" id="PS50109">
    <property type="entry name" value="HIS_KIN"/>
    <property type="match status" value="1"/>
</dbReference>
<dbReference type="PANTHER" id="PTHR45339">
    <property type="entry name" value="HYBRID SIGNAL TRANSDUCTION HISTIDINE KINASE J"/>
    <property type="match status" value="1"/>
</dbReference>
<evidence type="ECO:0000256" key="4">
    <source>
        <dbReference type="ARBA" id="ARBA00022679"/>
    </source>
</evidence>
<dbReference type="Pfam" id="PF02518">
    <property type="entry name" value="HATPase_c"/>
    <property type="match status" value="1"/>
</dbReference>
<dbReference type="PANTHER" id="PTHR45339:SF1">
    <property type="entry name" value="HYBRID SIGNAL TRANSDUCTION HISTIDINE KINASE J"/>
    <property type="match status" value="1"/>
</dbReference>
<evidence type="ECO:0000256" key="7">
    <source>
        <dbReference type="ARBA" id="ARBA00022840"/>
    </source>
</evidence>
<evidence type="ECO:0000256" key="5">
    <source>
        <dbReference type="ARBA" id="ARBA00022741"/>
    </source>
</evidence>
<dbReference type="Gene3D" id="3.30.450.20">
    <property type="entry name" value="PAS domain"/>
    <property type="match status" value="5"/>
</dbReference>
<dbReference type="PRINTS" id="PR00344">
    <property type="entry name" value="BCTRLSENSOR"/>
</dbReference>
<dbReference type="Pfam" id="PF08447">
    <property type="entry name" value="PAS_3"/>
    <property type="match status" value="2"/>
</dbReference>
<dbReference type="RefSeq" id="WP_018978433.1">
    <property type="nucleotide sequence ID" value="NZ_BMLN01000017.1"/>
</dbReference>
<dbReference type="Pfam" id="PF00072">
    <property type="entry name" value="Response_reg"/>
    <property type="match status" value="1"/>
</dbReference>
<dbReference type="InterPro" id="IPR001789">
    <property type="entry name" value="Sig_transdc_resp-reg_receiver"/>
</dbReference>
<feature type="domain" description="PAS" evidence="13">
    <location>
        <begin position="395"/>
        <end position="465"/>
    </location>
</feature>
<keyword evidence="16" id="KW-1185">Reference proteome</keyword>
<sequence>MKPNLTEKLKHLISTDGAYHSLMENHPDGIVVLERSGGVIGINPALHRITGYTLEELQALQPKNWGIRATPEKLKHLFSQAKRGHTAEEEVKVLHKDGSRLWLQLTFVPLEFDSDVIGIYVICRNVTDFKRTEEELRSVTLKHAQVEEIVQIASWDWEIGKDYITCSDTFYEIFDIENPQKFYQYKHFAEKLIPEDRERIKGEIGKALEGDLYDTEYSIVVSGGKRKIIRAQGKPYQDPHTGSLHLFGTVQDITQSKMLEMQLRKSEKGFRLISEHSIDLISRHAAEAEAPYLYASPACERILGYKPEELIGRSAYEFFHPDDVVLVTNYLQEILSTEGAYTVSYRIRAKDGHYVWIESTGRFSYNDETGEIEEIIAVSRDITERKEAERQLQESEQRYKSLFEYNPFAVYSFDKEGRYVSTNAVLSQMLGYAPEQLENMSYKQVVTPEELENTEKHFEAAKNGIPQSYETAVTSSDGTILNLSVTNVPIVVDSEVVGVYGIANDITERNRYIRQIEELGYEHALILRSVSEGIFGLDREGRAMFTNPAALEMLGFEQEEFLGAYNHILLNHAGAGGVTHPIEHCPICCTVQDGVSRSDKEGVFWRKDGSSCLIEYTVNPIFDKGEIRGAVVVFRDITNEREVLRQKELAERTASAKSEFLAMMSHEIRTPMNGVLGMTDLLLDTELSGVQREYVEIIGQSGRSLMRILNDVLDFSKIDAGKLSLEPESFMVEPLLRSTVDLFEPKAMEKGVELSCRIGSRVPEEIVTDPSRLRQVLTNLIGNAIKFTERGKIEVAVDLMRGCSEERPVLEFRVEDTGIGIPADKLNRLFQSFSQLHPELNRKYGGTGLGLSICKKLVELMGGTIRAESLFGSGSVFRFTLPCYLSENDTYEVSQDEDKILMVREKAIDPQDLNILIAEDHPVNRRLLIDLLEKMGCKADIAINGIEAFSAVAHKSYDIVFMDVQMPLMDGMTTARLIRQMVPAEQRPYIVAVTAFVRPGFEEECLESGIQDLISKPFSEAEIRRVLEDRDGRRREFMRSSS</sequence>